<dbReference type="AlphaFoldDB" id="A0A7G9GBS0"/>
<gene>
    <name evidence="6" type="ORF">H9Q79_15405</name>
</gene>
<dbReference type="Proteomes" id="UP000515860">
    <property type="component" value="Chromosome"/>
</dbReference>
<reference evidence="6 7" key="1">
    <citation type="submission" date="2020-08" db="EMBL/GenBank/DDBJ databases">
        <authorList>
            <person name="Liu C."/>
            <person name="Sun Q."/>
        </authorList>
    </citation>
    <scope>NUCLEOTIDE SEQUENCE [LARGE SCALE GENOMIC DNA]</scope>
    <source>
        <strain evidence="6 7">NSJ-29</strain>
    </source>
</reference>
<dbReference type="EMBL" id="CP060635">
    <property type="protein sequence ID" value="QNM08252.1"/>
    <property type="molecule type" value="Genomic_DNA"/>
</dbReference>
<dbReference type="InterPro" id="IPR050555">
    <property type="entry name" value="Bact_Solute-Bind_Prot2"/>
</dbReference>
<feature type="region of interest" description="Disordered" evidence="3">
    <location>
        <begin position="28"/>
        <end position="62"/>
    </location>
</feature>
<evidence type="ECO:0000313" key="6">
    <source>
        <dbReference type="EMBL" id="QNM08252.1"/>
    </source>
</evidence>
<dbReference type="GO" id="GO:0030246">
    <property type="term" value="F:carbohydrate binding"/>
    <property type="evidence" value="ECO:0007669"/>
    <property type="project" value="TreeGrafter"/>
</dbReference>
<sequence length="363" mass="39169">MKKRTRCLAAVMLAGIMALSLTACGGKESSTTGSAAKSSEKTEQKTEDSSGTKPSEGGVIAPKNGDTYSVGFASYSLVYDSWTQLEATVAQNCKDLGWNYYSTDANGDVTQMVADIEDMAAQNLDFIFVNCADPEAICSTVDSVVAQGIPVIALDNKINTQSLLTTIIPDNRENGRLCGEWAASKIQGTEINAIIISGVKGEQICQDRRQGVIEGITEAKLISDGACDFNIVYQMYTDWFEDETVSQLEDFLARGIDFNLIITEADVMGLPAYQLLVDNGLQDKVIVCSTADAEVRAVELIQDCDTYCTGLNSFVRQGNLAIETAQAYFNGETKFMSETFVEGGCITKENAAEYINSGVLLES</sequence>
<evidence type="ECO:0000313" key="7">
    <source>
        <dbReference type="Proteomes" id="UP000515860"/>
    </source>
</evidence>
<dbReference type="RefSeq" id="WP_249328686.1">
    <property type="nucleotide sequence ID" value="NZ_CP060635.1"/>
</dbReference>
<protein>
    <submittedName>
        <fullName evidence="6">Substrate-binding domain-containing protein</fullName>
    </submittedName>
</protein>
<evidence type="ECO:0000256" key="1">
    <source>
        <dbReference type="ARBA" id="ARBA00004196"/>
    </source>
</evidence>
<feature type="compositionally biased region" description="Basic and acidic residues" evidence="3">
    <location>
        <begin position="38"/>
        <end position="50"/>
    </location>
</feature>
<name>A0A7G9GBS0_9FIRM</name>
<dbReference type="InterPro" id="IPR025997">
    <property type="entry name" value="SBP_2_dom"/>
</dbReference>
<comment type="subcellular location">
    <subcellularLocation>
        <location evidence="1">Cell envelope</location>
    </subcellularLocation>
</comment>
<dbReference type="PANTHER" id="PTHR30036:SF7">
    <property type="entry name" value="ABC TRANSPORTER PERIPLASMIC-BINDING PROTEIN YPHF"/>
    <property type="match status" value="1"/>
</dbReference>
<feature type="chain" id="PRO_5038559980" evidence="4">
    <location>
        <begin position="24"/>
        <end position="363"/>
    </location>
</feature>
<keyword evidence="4" id="KW-0732">Signal</keyword>
<organism evidence="6 7">
    <name type="scientific">Wansuia hejianensis</name>
    <dbReference type="NCBI Taxonomy" id="2763667"/>
    <lineage>
        <taxon>Bacteria</taxon>
        <taxon>Bacillati</taxon>
        <taxon>Bacillota</taxon>
        <taxon>Clostridia</taxon>
        <taxon>Lachnospirales</taxon>
        <taxon>Lachnospiraceae</taxon>
        <taxon>Wansuia</taxon>
    </lineage>
</organism>
<keyword evidence="7" id="KW-1185">Reference proteome</keyword>
<dbReference type="PROSITE" id="PS51257">
    <property type="entry name" value="PROKAR_LIPOPROTEIN"/>
    <property type="match status" value="1"/>
</dbReference>
<dbReference type="GO" id="GO:0030288">
    <property type="term" value="C:outer membrane-bounded periplasmic space"/>
    <property type="evidence" value="ECO:0007669"/>
    <property type="project" value="TreeGrafter"/>
</dbReference>
<feature type="domain" description="Periplasmic binding protein" evidence="5">
    <location>
        <begin position="71"/>
        <end position="332"/>
    </location>
</feature>
<dbReference type="PANTHER" id="PTHR30036">
    <property type="entry name" value="D-XYLOSE-BINDING PERIPLASMIC PROTEIN"/>
    <property type="match status" value="1"/>
</dbReference>
<dbReference type="Gene3D" id="3.40.50.2300">
    <property type="match status" value="2"/>
</dbReference>
<evidence type="ECO:0000259" key="5">
    <source>
        <dbReference type="Pfam" id="PF13407"/>
    </source>
</evidence>
<evidence type="ECO:0000256" key="4">
    <source>
        <dbReference type="SAM" id="SignalP"/>
    </source>
</evidence>
<dbReference type="InterPro" id="IPR028082">
    <property type="entry name" value="Peripla_BP_I"/>
</dbReference>
<dbReference type="Pfam" id="PF13407">
    <property type="entry name" value="Peripla_BP_4"/>
    <property type="match status" value="1"/>
</dbReference>
<feature type="compositionally biased region" description="Polar residues" evidence="3">
    <location>
        <begin position="28"/>
        <end position="37"/>
    </location>
</feature>
<accession>A0A7G9GBS0</accession>
<dbReference type="SUPFAM" id="SSF53822">
    <property type="entry name" value="Periplasmic binding protein-like I"/>
    <property type="match status" value="1"/>
</dbReference>
<evidence type="ECO:0000256" key="2">
    <source>
        <dbReference type="ARBA" id="ARBA00007639"/>
    </source>
</evidence>
<comment type="similarity">
    <text evidence="2">Belongs to the bacterial solute-binding protein 2 family.</text>
</comment>
<feature type="signal peptide" evidence="4">
    <location>
        <begin position="1"/>
        <end position="23"/>
    </location>
</feature>
<proteinExistence type="inferred from homology"/>
<dbReference type="KEGG" id="whj:H9Q79_15405"/>
<evidence type="ECO:0000256" key="3">
    <source>
        <dbReference type="SAM" id="MobiDB-lite"/>
    </source>
</evidence>